<keyword evidence="1" id="KW-0808">Transferase</keyword>
<dbReference type="InterPro" id="IPR043128">
    <property type="entry name" value="Rev_trsase/Diguanyl_cyclase"/>
</dbReference>
<dbReference type="OrthoDB" id="115435at2759"/>
<name>A0A2G9HC56_9LAMI</name>
<sequence>MADDYKNTLVRNLALLPAKERKSCVVLAKLLAGVKVEIPMILMGMIETIYEAWSQLKKILQNCPNHDISRHILVHIFYHRLTGGELLLNNLVANYYEKKSEWATPSKATGVIEVDQIQHAYFSWNNNQGQGSALRFQKLRINILFADALKQMPSFIKFIKDILSKKRHLDDYKMLPPKMKDPRSFTIPCTIGTHFFGRALCNLEASINLMPYSIYHTLGLGEAKSTNVTLLLANRTPIDVQKGELTMRVQGQQITFNVFKAMKFPNESDECFSVNTFKPKEVEFLKGTAPSKVLKLSIDEPPTLELKPLSNHFHYVYLGESDILPVIISSSFSDVQEYKGAIRWTTAYIKGISPSFSMHKILLEDDHRPSVESQRRLNPIMKEVRGGRTVVPNMHNELIPTKTVTRWRIYGYSRYYQIAIAPEDQEKTMFTYPYGTFAFQRMPFELCNVPTTFQRCMMAIFTNMVENFLQVSNRGIKIDKAKLKTTEKPPPSTSVKNVPFKFDDICFHAFNKLKGKLISALIITIPDRAFSFELMCDASNFVIGILIEKKGALPSGILIEKKGAKPWLICWVLLLQEFDPKIQDKKETENQIVDYLSRLESLAKPGKPNLINDNLPDEQLLARPMLFKDTHLFLANCDICQRTRNISRRYLMPLNTILEIELFDVYGIDFMGPCIPSFEIKRILERTISFTRMDWAKHPDEALWAYRITLKMPIGMSPYGLAIKKLNFDIKAAREKRLLQLNKLDEFRLKAYENAKIYKEKTKR</sequence>
<dbReference type="EMBL" id="NKXS01002140">
    <property type="protein sequence ID" value="PIN15125.1"/>
    <property type="molecule type" value="Genomic_DNA"/>
</dbReference>
<dbReference type="EC" id="2.7.7.7" evidence="1"/>
<dbReference type="SUPFAM" id="SSF56672">
    <property type="entry name" value="DNA/RNA polymerases"/>
    <property type="match status" value="1"/>
</dbReference>
<dbReference type="Proteomes" id="UP000231279">
    <property type="component" value="Unassembled WGS sequence"/>
</dbReference>
<evidence type="ECO:0000313" key="1">
    <source>
        <dbReference type="EMBL" id="PIN15125.1"/>
    </source>
</evidence>
<comment type="caution">
    <text evidence="1">The sequence shown here is derived from an EMBL/GenBank/DDBJ whole genome shotgun (WGS) entry which is preliminary data.</text>
</comment>
<keyword evidence="2" id="KW-1185">Reference proteome</keyword>
<accession>A0A2G9HC56</accession>
<dbReference type="Gene3D" id="2.40.70.10">
    <property type="entry name" value="Acid Proteases"/>
    <property type="match status" value="1"/>
</dbReference>
<keyword evidence="1" id="KW-0548">Nucleotidyltransferase</keyword>
<dbReference type="GO" id="GO:0003887">
    <property type="term" value="F:DNA-directed DNA polymerase activity"/>
    <property type="evidence" value="ECO:0007669"/>
    <property type="project" value="UniProtKB-KW"/>
</dbReference>
<proteinExistence type="predicted"/>
<dbReference type="AlphaFoldDB" id="A0A2G9HC56"/>
<dbReference type="Gene3D" id="3.30.70.270">
    <property type="match status" value="1"/>
</dbReference>
<dbReference type="InterPro" id="IPR021109">
    <property type="entry name" value="Peptidase_aspartic_dom_sf"/>
</dbReference>
<reference evidence="2" key="1">
    <citation type="journal article" date="2018" name="Gigascience">
        <title>Genome assembly of the Pink Ipe (Handroanthus impetiginosus, Bignoniaceae), a highly valued, ecologically keystone Neotropical timber forest tree.</title>
        <authorList>
            <person name="Silva-Junior O.B."/>
            <person name="Grattapaglia D."/>
            <person name="Novaes E."/>
            <person name="Collevatti R.G."/>
        </authorList>
    </citation>
    <scope>NUCLEOTIDE SEQUENCE [LARGE SCALE GENOMIC DNA]</scope>
    <source>
        <strain evidence="2">cv. UFG-1</strain>
    </source>
</reference>
<dbReference type="STRING" id="429701.A0A2G9HC56"/>
<protein>
    <submittedName>
        <fullName evidence="1">DNA-directed DNA polymerase</fullName>
        <ecNumber evidence="1">2.7.7.7</ecNumber>
    </submittedName>
</protein>
<gene>
    <name evidence="1" type="ORF">CDL12_12234</name>
</gene>
<dbReference type="PANTHER" id="PTHR33067">
    <property type="entry name" value="RNA-DIRECTED DNA POLYMERASE-RELATED"/>
    <property type="match status" value="1"/>
</dbReference>
<organism evidence="1 2">
    <name type="scientific">Handroanthus impetiginosus</name>
    <dbReference type="NCBI Taxonomy" id="429701"/>
    <lineage>
        <taxon>Eukaryota</taxon>
        <taxon>Viridiplantae</taxon>
        <taxon>Streptophyta</taxon>
        <taxon>Embryophyta</taxon>
        <taxon>Tracheophyta</taxon>
        <taxon>Spermatophyta</taxon>
        <taxon>Magnoliopsida</taxon>
        <taxon>eudicotyledons</taxon>
        <taxon>Gunneridae</taxon>
        <taxon>Pentapetalae</taxon>
        <taxon>asterids</taxon>
        <taxon>lamiids</taxon>
        <taxon>Lamiales</taxon>
        <taxon>Bignoniaceae</taxon>
        <taxon>Crescentiina</taxon>
        <taxon>Tabebuia alliance</taxon>
        <taxon>Handroanthus</taxon>
    </lineage>
</organism>
<dbReference type="Gene3D" id="3.10.10.10">
    <property type="entry name" value="HIV Type 1 Reverse Transcriptase, subunit A, domain 1"/>
    <property type="match status" value="1"/>
</dbReference>
<keyword evidence="1" id="KW-0239">DNA-directed DNA polymerase</keyword>
<dbReference type="InterPro" id="IPR043502">
    <property type="entry name" value="DNA/RNA_pol_sf"/>
</dbReference>
<evidence type="ECO:0000313" key="2">
    <source>
        <dbReference type="Proteomes" id="UP000231279"/>
    </source>
</evidence>